<feature type="domain" description="Fibronectin type-III" evidence="2">
    <location>
        <begin position="204"/>
        <end position="294"/>
    </location>
</feature>
<protein>
    <submittedName>
        <fullName evidence="3">Cytokine receptor-like isoform X1</fullName>
    </submittedName>
</protein>
<comment type="caution">
    <text evidence="3">The sequence shown here is derived from an EMBL/GenBank/DDBJ whole genome shotgun (WGS) entry which is preliminary data.</text>
</comment>
<name>A0A6G0YGI6_APHCR</name>
<evidence type="ECO:0000313" key="4">
    <source>
        <dbReference type="Proteomes" id="UP000478052"/>
    </source>
</evidence>
<keyword evidence="3" id="KW-0675">Receptor</keyword>
<evidence type="ECO:0000313" key="3">
    <source>
        <dbReference type="EMBL" id="KAF0755544.1"/>
    </source>
</evidence>
<feature type="transmembrane region" description="Helical" evidence="1">
    <location>
        <begin position="21"/>
        <end position="39"/>
    </location>
</feature>
<organism evidence="3 4">
    <name type="scientific">Aphis craccivora</name>
    <name type="common">Cowpea aphid</name>
    <dbReference type="NCBI Taxonomy" id="307492"/>
    <lineage>
        <taxon>Eukaryota</taxon>
        <taxon>Metazoa</taxon>
        <taxon>Ecdysozoa</taxon>
        <taxon>Arthropoda</taxon>
        <taxon>Hexapoda</taxon>
        <taxon>Insecta</taxon>
        <taxon>Pterygota</taxon>
        <taxon>Neoptera</taxon>
        <taxon>Paraneoptera</taxon>
        <taxon>Hemiptera</taxon>
        <taxon>Sternorrhyncha</taxon>
        <taxon>Aphidomorpha</taxon>
        <taxon>Aphidoidea</taxon>
        <taxon>Aphididae</taxon>
        <taxon>Aphidini</taxon>
        <taxon>Aphis</taxon>
        <taxon>Aphis</taxon>
    </lineage>
</organism>
<dbReference type="Gene3D" id="2.60.40.10">
    <property type="entry name" value="Immunoglobulins"/>
    <property type="match status" value="4"/>
</dbReference>
<keyword evidence="1" id="KW-0812">Transmembrane</keyword>
<dbReference type="SMART" id="SM00060">
    <property type="entry name" value="FN3"/>
    <property type="match status" value="4"/>
</dbReference>
<sequence>MQMIGKDIIMARQQYKIGTSINNLLILGQILLSITLILVDFSNSSITCGPGIYSPGGTIPSGDINLEYNSNTPLEILCILNPDHDLLQKMVSDDAADGNKSKLPSHRIRFYKNDERVAQKYITIINSTAAQLRVSNPPASFDVYSCMLCLDENDNSVDKSKTSDISSINMVLRNSINTIGYRPKDSHDSDIGVCLNNVFVGYKPLNITNFSCVSNNWENLTCNWTKPENPIKTTYKLYFRLPGRAFSRSFTNCPTDSDVRENSCYWDLTTTPLYRQSYEYYYFTITGENALGKSSMPIRFHHYANIIPSKPTKIAAIDQTESSVKLVWSIGTMSFYSHGLVYKIQYKSQWDSNPEHWQTIIVNDKCNLPSTSLQTTQVQNMNCVEHDADRHYFTVSGLKYPFARYDFRIYLRTALAGGDNKWSAPGYITVNTKPTIPKRPPQTDIGSFQCITSPSDKSKRDVLIYWQTIEDNEKCGESFEYIAYYVYTTADKLTITRRSDEMYKNYAKFNRLSTSIGYEFIVLSYNKEGYSTECSKIYVPSESNTLDKPLLLTKNVFDKQGIFELSWKAADTQKLSTATSLDYYTLFWCEKDLINSQQCNGYMNWMHVPITVSHYNTTVFDNMEKYIFAISANTENPTRYGLKNLEASSSGMVWESFDGNVKNVWVSVIGSTFVGLSWKVYCDDKTGLVVGYQVFYCPVITIKSKICKGTMETKSVDKLHQDDCVGSILISDLKPYTSYLVAISIITSNDQTINFDIPIKTLGPMLI</sequence>
<dbReference type="Pfam" id="PF25552">
    <property type="entry name" value="LIFR_D4"/>
    <property type="match status" value="1"/>
</dbReference>
<feature type="domain" description="Fibronectin type-III" evidence="2">
    <location>
        <begin position="308"/>
        <end position="420"/>
    </location>
</feature>
<dbReference type="InterPro" id="IPR036116">
    <property type="entry name" value="FN3_sf"/>
</dbReference>
<dbReference type="SUPFAM" id="SSF49265">
    <property type="entry name" value="Fibronectin type III"/>
    <property type="match status" value="3"/>
</dbReference>
<gene>
    <name evidence="3" type="ORF">FWK35_00019442</name>
</gene>
<accession>A0A6G0YGI6</accession>
<feature type="domain" description="Fibronectin type-III" evidence="2">
    <location>
        <begin position="445"/>
        <end position="531"/>
    </location>
</feature>
<dbReference type="CDD" id="cd00063">
    <property type="entry name" value="FN3"/>
    <property type="match status" value="2"/>
</dbReference>
<proteinExistence type="predicted"/>
<dbReference type="InterPro" id="IPR013783">
    <property type="entry name" value="Ig-like_fold"/>
</dbReference>
<evidence type="ECO:0000259" key="2">
    <source>
        <dbReference type="SMART" id="SM00060"/>
    </source>
</evidence>
<dbReference type="OrthoDB" id="6381660at2759"/>
<dbReference type="AlphaFoldDB" id="A0A6G0YGI6"/>
<reference evidence="3 4" key="1">
    <citation type="submission" date="2019-08" db="EMBL/GenBank/DDBJ databases">
        <title>Whole genome of Aphis craccivora.</title>
        <authorList>
            <person name="Voronova N.V."/>
            <person name="Shulinski R.S."/>
            <person name="Bandarenka Y.V."/>
            <person name="Zhorov D.G."/>
            <person name="Warner D."/>
        </authorList>
    </citation>
    <scope>NUCLEOTIDE SEQUENCE [LARGE SCALE GENOMIC DNA]</scope>
    <source>
        <strain evidence="3">180601</strain>
        <tissue evidence="3">Whole Body</tissue>
    </source>
</reference>
<dbReference type="InterPro" id="IPR003961">
    <property type="entry name" value="FN3_dom"/>
</dbReference>
<dbReference type="EMBL" id="VUJU01004108">
    <property type="protein sequence ID" value="KAF0755544.1"/>
    <property type="molecule type" value="Genomic_DNA"/>
</dbReference>
<feature type="domain" description="Fibronectin type-III" evidence="2">
    <location>
        <begin position="658"/>
        <end position="754"/>
    </location>
</feature>
<keyword evidence="4" id="KW-1185">Reference proteome</keyword>
<keyword evidence="1" id="KW-0472">Membrane</keyword>
<dbReference type="Proteomes" id="UP000478052">
    <property type="component" value="Unassembled WGS sequence"/>
</dbReference>
<evidence type="ECO:0000256" key="1">
    <source>
        <dbReference type="SAM" id="Phobius"/>
    </source>
</evidence>
<keyword evidence="1" id="KW-1133">Transmembrane helix</keyword>